<dbReference type="EMBL" id="JBFOLJ010000011">
    <property type="protein sequence ID" value="KAL2496928.1"/>
    <property type="molecule type" value="Genomic_DNA"/>
</dbReference>
<dbReference type="InterPro" id="IPR001005">
    <property type="entry name" value="SANT/Myb"/>
</dbReference>
<dbReference type="Pfam" id="PF00249">
    <property type="entry name" value="Myb_DNA-binding"/>
    <property type="match status" value="2"/>
</dbReference>
<evidence type="ECO:0000313" key="10">
    <source>
        <dbReference type="Proteomes" id="UP001604277"/>
    </source>
</evidence>
<dbReference type="Proteomes" id="UP001604277">
    <property type="component" value="Unassembled WGS sequence"/>
</dbReference>
<keyword evidence="2" id="KW-0677">Repeat</keyword>
<sequence length="266" mass="30318">MVKPSFVDKDGIKKGAWSEEEDHKLRAYIQRFGHWNWRLLPKYAGLARSGKSCRLRWVNYLKPGVKRGNYSKEEVHLIMELHAKLGNKWSAIAQKFPGRTDNDIKNYWHAHVEKRHKRNAAATGKTKQQPCEASPKSEILKDEQPNKIIPRVTILNELAPKDVVVAESSFIQDSENSVSLLSNANFLAHDSTCVDSIERNLWNEPDQINYFESLPVLNYEELLSPNPYVLSHHHSLAEDSTSSSDAFAETQENIWAEPEVGGLFSP</sequence>
<dbReference type="PROSITE" id="PS51294">
    <property type="entry name" value="HTH_MYB"/>
    <property type="match status" value="2"/>
</dbReference>
<dbReference type="CDD" id="cd00167">
    <property type="entry name" value="SANT"/>
    <property type="match status" value="2"/>
</dbReference>
<evidence type="ECO:0000256" key="4">
    <source>
        <dbReference type="ARBA" id="ARBA00023242"/>
    </source>
</evidence>
<dbReference type="GO" id="GO:0003677">
    <property type="term" value="F:DNA binding"/>
    <property type="evidence" value="ECO:0007669"/>
    <property type="project" value="UniProtKB-KW"/>
</dbReference>
<dbReference type="Gene3D" id="1.10.10.60">
    <property type="entry name" value="Homeodomain-like"/>
    <property type="match status" value="2"/>
</dbReference>
<organism evidence="9 10">
    <name type="scientific">Forsythia ovata</name>
    <dbReference type="NCBI Taxonomy" id="205694"/>
    <lineage>
        <taxon>Eukaryota</taxon>
        <taxon>Viridiplantae</taxon>
        <taxon>Streptophyta</taxon>
        <taxon>Embryophyta</taxon>
        <taxon>Tracheophyta</taxon>
        <taxon>Spermatophyta</taxon>
        <taxon>Magnoliopsida</taxon>
        <taxon>eudicotyledons</taxon>
        <taxon>Gunneridae</taxon>
        <taxon>Pentapetalae</taxon>
        <taxon>asterids</taxon>
        <taxon>lamiids</taxon>
        <taxon>Lamiales</taxon>
        <taxon>Oleaceae</taxon>
        <taxon>Forsythieae</taxon>
        <taxon>Forsythia</taxon>
    </lineage>
</organism>
<dbReference type="PANTHER" id="PTHR10641">
    <property type="entry name" value="MYB FAMILY TRANSCRIPTION FACTOR"/>
    <property type="match status" value="1"/>
</dbReference>
<feature type="domain" description="Myb-like" evidence="7">
    <location>
        <begin position="9"/>
        <end position="61"/>
    </location>
</feature>
<dbReference type="InterPro" id="IPR017930">
    <property type="entry name" value="Myb_dom"/>
</dbReference>
<dbReference type="SUPFAM" id="SSF46689">
    <property type="entry name" value="Homeodomain-like"/>
    <property type="match status" value="1"/>
</dbReference>
<protein>
    <submittedName>
        <fullName evidence="9">Myb domain protein 15</fullName>
    </submittedName>
</protein>
<dbReference type="PROSITE" id="PS50090">
    <property type="entry name" value="MYB_LIKE"/>
    <property type="match status" value="2"/>
</dbReference>
<dbReference type="FunFam" id="1.10.10.60:FF:000001">
    <property type="entry name" value="MYB-related transcription factor"/>
    <property type="match status" value="1"/>
</dbReference>
<keyword evidence="4" id="KW-0539">Nucleus</keyword>
<evidence type="ECO:0000259" key="7">
    <source>
        <dbReference type="PROSITE" id="PS50090"/>
    </source>
</evidence>
<evidence type="ECO:0000256" key="6">
    <source>
        <dbReference type="SAM" id="MobiDB-lite"/>
    </source>
</evidence>
<evidence type="ECO:0000256" key="2">
    <source>
        <dbReference type="ARBA" id="ARBA00022737"/>
    </source>
</evidence>
<reference evidence="10" key="1">
    <citation type="submission" date="2024-07" db="EMBL/GenBank/DDBJ databases">
        <title>Two chromosome-level genome assemblies of Korean endemic species Abeliophyllum distichum and Forsythia ovata (Oleaceae).</title>
        <authorList>
            <person name="Jang H."/>
        </authorList>
    </citation>
    <scope>NUCLEOTIDE SEQUENCE [LARGE SCALE GENOMIC DNA]</scope>
</reference>
<feature type="domain" description="HTH myb-type" evidence="8">
    <location>
        <begin position="9"/>
        <end position="61"/>
    </location>
</feature>
<comment type="caution">
    <text evidence="9">The sequence shown here is derived from an EMBL/GenBank/DDBJ whole genome shotgun (WGS) entry which is preliminary data.</text>
</comment>
<dbReference type="GO" id="GO:0005634">
    <property type="term" value="C:nucleus"/>
    <property type="evidence" value="ECO:0007669"/>
    <property type="project" value="UniProtKB-SubCell"/>
</dbReference>
<feature type="region of interest" description="Disordered" evidence="6">
    <location>
        <begin position="117"/>
        <end position="137"/>
    </location>
</feature>
<comment type="subcellular location">
    <subcellularLocation>
        <location evidence="1">Nucleus</location>
    </subcellularLocation>
</comment>
<evidence type="ECO:0000256" key="5">
    <source>
        <dbReference type="ARBA" id="ARBA00057804"/>
    </source>
</evidence>
<proteinExistence type="predicted"/>
<dbReference type="AlphaFoldDB" id="A0ABD1SAR0"/>
<dbReference type="InterPro" id="IPR015495">
    <property type="entry name" value="Myb_TF_plants"/>
</dbReference>
<gene>
    <name evidence="9" type="ORF">Fot_40685</name>
</gene>
<dbReference type="PANTHER" id="PTHR10641:SF1377">
    <property type="entry name" value="MYB-RELATED PROTEIN MYB4-LIKE"/>
    <property type="match status" value="1"/>
</dbReference>
<dbReference type="SMART" id="SM00717">
    <property type="entry name" value="SANT"/>
    <property type="match status" value="2"/>
</dbReference>
<evidence type="ECO:0000313" key="9">
    <source>
        <dbReference type="EMBL" id="KAL2496928.1"/>
    </source>
</evidence>
<feature type="domain" description="HTH myb-type" evidence="8">
    <location>
        <begin position="62"/>
        <end position="116"/>
    </location>
</feature>
<keyword evidence="10" id="KW-1185">Reference proteome</keyword>
<feature type="domain" description="Myb-like" evidence="7">
    <location>
        <begin position="62"/>
        <end position="112"/>
    </location>
</feature>
<accession>A0ABD1SAR0</accession>
<evidence type="ECO:0000256" key="3">
    <source>
        <dbReference type="ARBA" id="ARBA00023125"/>
    </source>
</evidence>
<name>A0ABD1SAR0_9LAMI</name>
<comment type="function">
    <text evidence="5">Transcription factor.</text>
</comment>
<dbReference type="InterPro" id="IPR009057">
    <property type="entry name" value="Homeodomain-like_sf"/>
</dbReference>
<evidence type="ECO:0000256" key="1">
    <source>
        <dbReference type="ARBA" id="ARBA00004123"/>
    </source>
</evidence>
<keyword evidence="3" id="KW-0238">DNA-binding</keyword>
<evidence type="ECO:0000259" key="8">
    <source>
        <dbReference type="PROSITE" id="PS51294"/>
    </source>
</evidence>